<dbReference type="STRING" id="1090322.MettiDRAFT_2107"/>
<keyword evidence="1" id="KW-0812">Transmembrane</keyword>
<name>W9DQ77_METTI</name>
<proteinExistence type="predicted"/>
<organism evidence="2 3">
    <name type="scientific">Methanolobus tindarius DSM 2278</name>
    <dbReference type="NCBI Taxonomy" id="1090322"/>
    <lineage>
        <taxon>Archaea</taxon>
        <taxon>Methanobacteriati</taxon>
        <taxon>Methanobacteriota</taxon>
        <taxon>Stenosarchaea group</taxon>
        <taxon>Methanomicrobia</taxon>
        <taxon>Methanosarcinales</taxon>
        <taxon>Methanosarcinaceae</taxon>
        <taxon>Methanolobus</taxon>
    </lineage>
</organism>
<dbReference type="EMBL" id="AZAJ01000001">
    <property type="protein sequence ID" value="ETA68634.1"/>
    <property type="molecule type" value="Genomic_DNA"/>
</dbReference>
<accession>W9DQ77</accession>
<evidence type="ECO:0000256" key="1">
    <source>
        <dbReference type="SAM" id="Phobius"/>
    </source>
</evidence>
<evidence type="ECO:0000313" key="2">
    <source>
        <dbReference type="EMBL" id="ETA68634.1"/>
    </source>
</evidence>
<feature type="transmembrane region" description="Helical" evidence="1">
    <location>
        <begin position="12"/>
        <end position="33"/>
    </location>
</feature>
<keyword evidence="1" id="KW-1133">Transmembrane helix</keyword>
<keyword evidence="3" id="KW-1185">Reference proteome</keyword>
<dbReference type="RefSeq" id="WP_023845769.1">
    <property type="nucleotide sequence ID" value="NZ_AZAJ01000001.1"/>
</dbReference>
<keyword evidence="1" id="KW-0472">Membrane</keyword>
<dbReference type="AlphaFoldDB" id="W9DQ77"/>
<protein>
    <submittedName>
        <fullName evidence="2">Uncharacterized protein</fullName>
    </submittedName>
</protein>
<comment type="caution">
    <text evidence="2">The sequence shown here is derived from an EMBL/GenBank/DDBJ whole genome shotgun (WGS) entry which is preliminary data.</text>
</comment>
<feature type="transmembrane region" description="Helical" evidence="1">
    <location>
        <begin position="39"/>
        <end position="65"/>
    </location>
</feature>
<reference evidence="2 3" key="1">
    <citation type="submission" date="2013-08" db="EMBL/GenBank/DDBJ databases">
        <authorList>
            <consortium name="DOE Joint Genome Institute"/>
            <person name="Eisen J."/>
            <person name="Huntemann M."/>
            <person name="Han J."/>
            <person name="Chen A."/>
            <person name="Kyrpides N."/>
            <person name="Mavromatis K."/>
            <person name="Markowitz V."/>
            <person name="Palaniappan K."/>
            <person name="Ivanova N."/>
            <person name="Schaumberg A."/>
            <person name="Pati A."/>
            <person name="Liolios K."/>
            <person name="Nordberg H.P."/>
            <person name="Cantor M.N."/>
            <person name="Hua S.X."/>
            <person name="Woyke T."/>
        </authorList>
    </citation>
    <scope>NUCLEOTIDE SEQUENCE [LARGE SCALE GENOMIC DNA]</scope>
    <source>
        <strain evidence="2 3">DSM 2278</strain>
    </source>
</reference>
<gene>
    <name evidence="2" type="ORF">MettiDRAFT_2107</name>
</gene>
<sequence length="88" mass="10479">MYNKNLHQLFRILSMFFILYGIYTVLSIMRLMLAHDIEYAVNIWMVNGMIYALLGGASFIIYFYFEYQKHKSPSFTKTLESIFKAKKT</sequence>
<evidence type="ECO:0000313" key="3">
    <source>
        <dbReference type="Proteomes" id="UP000019483"/>
    </source>
</evidence>
<dbReference type="Proteomes" id="UP000019483">
    <property type="component" value="Unassembled WGS sequence"/>
</dbReference>